<name>A0A7J5D992_9ACTN</name>
<feature type="domain" description="HTH araC/xylS-type" evidence="4">
    <location>
        <begin position="217"/>
        <end position="318"/>
    </location>
</feature>
<evidence type="ECO:0000313" key="6">
    <source>
        <dbReference type="Proteomes" id="UP000442990"/>
    </source>
</evidence>
<dbReference type="AlphaFoldDB" id="A0A7J5D992"/>
<dbReference type="InterPro" id="IPR018060">
    <property type="entry name" value="HTH_AraC"/>
</dbReference>
<dbReference type="Pfam" id="PF14525">
    <property type="entry name" value="AraC_binding_2"/>
    <property type="match status" value="1"/>
</dbReference>
<evidence type="ECO:0000256" key="1">
    <source>
        <dbReference type="ARBA" id="ARBA00023015"/>
    </source>
</evidence>
<accession>A0A7J5D992</accession>
<dbReference type="PANTHER" id="PTHR46796">
    <property type="entry name" value="HTH-TYPE TRANSCRIPTIONAL ACTIVATOR RHAS-RELATED"/>
    <property type="match status" value="1"/>
</dbReference>
<evidence type="ECO:0000256" key="3">
    <source>
        <dbReference type="ARBA" id="ARBA00023163"/>
    </source>
</evidence>
<organism evidence="5 6">
    <name type="scientific">Streptomyces triticiradicis</name>
    <dbReference type="NCBI Taxonomy" id="2651189"/>
    <lineage>
        <taxon>Bacteria</taxon>
        <taxon>Bacillati</taxon>
        <taxon>Actinomycetota</taxon>
        <taxon>Actinomycetes</taxon>
        <taxon>Kitasatosporales</taxon>
        <taxon>Streptomycetaceae</taxon>
        <taxon>Streptomyces</taxon>
    </lineage>
</organism>
<dbReference type="SMART" id="SM00342">
    <property type="entry name" value="HTH_ARAC"/>
    <property type="match status" value="1"/>
</dbReference>
<evidence type="ECO:0000259" key="4">
    <source>
        <dbReference type="PROSITE" id="PS01124"/>
    </source>
</evidence>
<gene>
    <name evidence="5" type="ORF">F8144_29825</name>
</gene>
<keyword evidence="1" id="KW-0805">Transcription regulation</keyword>
<dbReference type="PROSITE" id="PS01124">
    <property type="entry name" value="HTH_ARAC_FAMILY_2"/>
    <property type="match status" value="1"/>
</dbReference>
<dbReference type="PANTHER" id="PTHR46796:SF6">
    <property type="entry name" value="ARAC SUBFAMILY"/>
    <property type="match status" value="1"/>
</dbReference>
<dbReference type="Proteomes" id="UP000442990">
    <property type="component" value="Unassembled WGS sequence"/>
</dbReference>
<dbReference type="GO" id="GO:0003700">
    <property type="term" value="F:DNA-binding transcription factor activity"/>
    <property type="evidence" value="ECO:0007669"/>
    <property type="project" value="InterPro"/>
</dbReference>
<dbReference type="InterPro" id="IPR050204">
    <property type="entry name" value="AraC_XylS_family_regulators"/>
</dbReference>
<dbReference type="RefSeq" id="WP_151472579.1">
    <property type="nucleotide sequence ID" value="NZ_WBKG01000030.1"/>
</dbReference>
<dbReference type="Gene3D" id="1.10.10.60">
    <property type="entry name" value="Homeodomain-like"/>
    <property type="match status" value="1"/>
</dbReference>
<dbReference type="InterPro" id="IPR035418">
    <property type="entry name" value="AraC-bd_2"/>
</dbReference>
<dbReference type="PRINTS" id="PR00032">
    <property type="entry name" value="HTHARAC"/>
</dbReference>
<dbReference type="GO" id="GO:0043565">
    <property type="term" value="F:sequence-specific DNA binding"/>
    <property type="evidence" value="ECO:0007669"/>
    <property type="project" value="InterPro"/>
</dbReference>
<dbReference type="EMBL" id="WBKG01000030">
    <property type="protein sequence ID" value="KAB1982818.1"/>
    <property type="molecule type" value="Genomic_DNA"/>
</dbReference>
<dbReference type="InterPro" id="IPR009057">
    <property type="entry name" value="Homeodomain-like_sf"/>
</dbReference>
<dbReference type="SUPFAM" id="SSF46689">
    <property type="entry name" value="Homeodomain-like"/>
    <property type="match status" value="1"/>
</dbReference>
<keyword evidence="2" id="KW-0238">DNA-binding</keyword>
<dbReference type="Pfam" id="PF12833">
    <property type="entry name" value="HTH_18"/>
    <property type="match status" value="1"/>
</dbReference>
<comment type="caution">
    <text evidence="5">The sequence shown here is derived from an EMBL/GenBank/DDBJ whole genome shotgun (WGS) entry which is preliminary data.</text>
</comment>
<sequence>MWSVVSTDGIPAGDRFDWYSDIVASKVMPVMLSCERPAEFQGEAAVLDLGEIRASRFSLSPLHSRRTAPMIRRGDPQEYQLALLHKGTTSMSQYRNECTIGAGDLMFWDTSRPSDNQIAASCGPVQATILMLPRRILPLRTQRLDQVLARRIPGERGMAAILASFMTSLEDHGAECTPAELRRLSTVAVDLAAACLAQQLDVEDQLPIEVRTQALVQRIHAFIEHNLGDPELNPPAIAAHHHISVRALHQLFHGQEESVHTRIRRRRLEQCRADLADPALRGRPVGAIAARWGFSGPVVFSRSFREAYGVSPTEFRALSVNDFRTQRSAW</sequence>
<reference evidence="5 6" key="1">
    <citation type="submission" date="2019-09" db="EMBL/GenBank/DDBJ databases">
        <title>Isolation and identification of active actinomycetes.</title>
        <authorList>
            <person name="Yu Z."/>
            <person name="Han C."/>
            <person name="Yu B."/>
        </authorList>
    </citation>
    <scope>NUCLEOTIDE SEQUENCE [LARGE SCALE GENOMIC DNA]</scope>
    <source>
        <strain evidence="5 6">NEAU-H2</strain>
    </source>
</reference>
<keyword evidence="3" id="KW-0804">Transcription</keyword>
<protein>
    <submittedName>
        <fullName evidence="5">Helix-turn-helix domain-containing protein</fullName>
    </submittedName>
</protein>
<proteinExistence type="predicted"/>
<keyword evidence="6" id="KW-1185">Reference proteome</keyword>
<evidence type="ECO:0000256" key="2">
    <source>
        <dbReference type="ARBA" id="ARBA00023125"/>
    </source>
</evidence>
<evidence type="ECO:0000313" key="5">
    <source>
        <dbReference type="EMBL" id="KAB1982818.1"/>
    </source>
</evidence>
<dbReference type="InterPro" id="IPR020449">
    <property type="entry name" value="Tscrpt_reg_AraC-type_HTH"/>
</dbReference>